<evidence type="ECO:0000259" key="1">
    <source>
        <dbReference type="PROSITE" id="PS50146"/>
    </source>
</evidence>
<name>A0ABY6MPS7_9BURK</name>
<reference evidence="2" key="1">
    <citation type="submission" date="2022-10" db="EMBL/GenBank/DDBJ databases">
        <title>Complete genome sequence of Schlegelella aquatica LMG 23380.</title>
        <authorList>
            <person name="Musilova J."/>
            <person name="Kourilova X."/>
            <person name="Bezdicek M."/>
            <person name="Hermankova K."/>
            <person name="Obruca S."/>
            <person name="Sedlar K."/>
        </authorList>
    </citation>
    <scope>NUCLEOTIDE SEQUENCE</scope>
    <source>
        <strain evidence="2">LMG 23380</strain>
    </source>
</reference>
<keyword evidence="2" id="KW-0808">Transferase</keyword>
<dbReference type="RefSeq" id="WP_264891680.1">
    <property type="nucleotide sequence ID" value="NZ_CP110257.1"/>
</dbReference>
<dbReference type="Proteomes" id="UP001163266">
    <property type="component" value="Chromosome"/>
</dbReference>
<protein>
    <submittedName>
        <fullName evidence="2">Diacylglycerol kinase family protein</fullName>
    </submittedName>
</protein>
<sequence length="302" mass="33444">MVLNRRSGARPAHEAADLIERLTREAGRACRVHAVRRGAHVPAVARAAVEEARRLGGILVAAGGDGTLNAVAQEAYRESLPFAALPQGTFNYFGREHRLSLELEQALASLLKARPRAVQVGEVNGRLFLVNASVGLYPRVLEEREAATREHGRHRWVALWSGIRTVLRERRRLALRVELDGEPRLLEAATIFVGNNRLQLDRLGVAQAEALDHGQLVALWVRPLDPVSTLGLLWKGATGQLEQARAVESFGFRELEVESLSGATRPRWLKVAIDGEVLWLRTPLRFRPAPRPLWLMAEPPGA</sequence>
<accession>A0ABY6MPS7</accession>
<evidence type="ECO:0000313" key="2">
    <source>
        <dbReference type="EMBL" id="UZD54111.1"/>
    </source>
</evidence>
<gene>
    <name evidence="2" type="ORF">OMP39_10525</name>
</gene>
<dbReference type="PROSITE" id="PS50146">
    <property type="entry name" value="DAGK"/>
    <property type="match status" value="1"/>
</dbReference>
<evidence type="ECO:0000313" key="3">
    <source>
        <dbReference type="Proteomes" id="UP001163266"/>
    </source>
</evidence>
<proteinExistence type="predicted"/>
<dbReference type="EMBL" id="CP110257">
    <property type="protein sequence ID" value="UZD54111.1"/>
    <property type="molecule type" value="Genomic_DNA"/>
</dbReference>
<keyword evidence="3" id="KW-1185">Reference proteome</keyword>
<keyword evidence="2" id="KW-0418">Kinase</keyword>
<dbReference type="SUPFAM" id="SSF111331">
    <property type="entry name" value="NAD kinase/diacylglycerol kinase-like"/>
    <property type="match status" value="1"/>
</dbReference>
<dbReference type="InterPro" id="IPR016064">
    <property type="entry name" value="NAD/diacylglycerol_kinase_sf"/>
</dbReference>
<dbReference type="Gene3D" id="2.60.200.40">
    <property type="match status" value="1"/>
</dbReference>
<dbReference type="Pfam" id="PF00781">
    <property type="entry name" value="DAGK_cat"/>
    <property type="match status" value="1"/>
</dbReference>
<dbReference type="InterPro" id="IPR001206">
    <property type="entry name" value="Diacylglycerol_kinase_cat_dom"/>
</dbReference>
<dbReference type="Gene3D" id="3.40.50.10330">
    <property type="entry name" value="Probable inorganic polyphosphate/atp-NAD kinase, domain 1"/>
    <property type="match status" value="1"/>
</dbReference>
<feature type="domain" description="DAGKc" evidence="1">
    <location>
        <begin position="1"/>
        <end position="127"/>
    </location>
</feature>
<dbReference type="InterPro" id="IPR017438">
    <property type="entry name" value="ATP-NAD_kinase_N"/>
</dbReference>
<organism evidence="2 3">
    <name type="scientific">Caldimonas aquatica</name>
    <dbReference type="NCBI Taxonomy" id="376175"/>
    <lineage>
        <taxon>Bacteria</taxon>
        <taxon>Pseudomonadati</taxon>
        <taxon>Pseudomonadota</taxon>
        <taxon>Betaproteobacteria</taxon>
        <taxon>Burkholderiales</taxon>
        <taxon>Sphaerotilaceae</taxon>
        <taxon>Caldimonas</taxon>
    </lineage>
</organism>
<dbReference type="GO" id="GO:0016301">
    <property type="term" value="F:kinase activity"/>
    <property type="evidence" value="ECO:0007669"/>
    <property type="project" value="UniProtKB-KW"/>
</dbReference>